<dbReference type="OrthoDB" id="341541at2"/>
<sequence>MIHHIAIGTESLDRMAEFYQKIPGCEEKVEKYEEKSGTLRSVWFRFGSTILMLESGPKQATKALVFLLAKENASLWREFFIKIPKEQTTEFSIYFSDPDGNRLGCSAYPNAWKDLINEELNQ</sequence>
<proteinExistence type="predicted"/>
<keyword evidence="2" id="KW-1185">Reference proteome</keyword>
<dbReference type="Proteomes" id="UP000245133">
    <property type="component" value="Unassembled WGS sequence"/>
</dbReference>
<reference evidence="1 2" key="1">
    <citation type="submission" date="2018-02" db="EMBL/GenBank/DDBJ databases">
        <title>Novel Leptospira species isolated from soil and water in Japan.</title>
        <authorList>
            <person name="Nakao R."/>
            <person name="Masuzawa T."/>
        </authorList>
    </citation>
    <scope>NUCLEOTIDE SEQUENCE [LARGE SCALE GENOMIC DNA]</scope>
    <source>
        <strain evidence="1 2">YH101</strain>
    </source>
</reference>
<evidence type="ECO:0000313" key="2">
    <source>
        <dbReference type="Proteomes" id="UP000245133"/>
    </source>
</evidence>
<dbReference type="AlphaFoldDB" id="A0A2P2E524"/>
<organism evidence="1 2">
    <name type="scientific">Leptospira ryugenii</name>
    <dbReference type="NCBI Taxonomy" id="1917863"/>
    <lineage>
        <taxon>Bacteria</taxon>
        <taxon>Pseudomonadati</taxon>
        <taxon>Spirochaetota</taxon>
        <taxon>Spirochaetia</taxon>
        <taxon>Leptospirales</taxon>
        <taxon>Leptospiraceae</taxon>
        <taxon>Leptospira</taxon>
    </lineage>
</organism>
<comment type="caution">
    <text evidence="1">The sequence shown here is derived from an EMBL/GenBank/DDBJ whole genome shotgun (WGS) entry which is preliminary data.</text>
</comment>
<dbReference type="Gene3D" id="3.10.180.10">
    <property type="entry name" value="2,3-Dihydroxybiphenyl 1,2-Dioxygenase, domain 1"/>
    <property type="match status" value="1"/>
</dbReference>
<protein>
    <recommendedName>
        <fullName evidence="3">VOC family protein</fullName>
    </recommendedName>
</protein>
<gene>
    <name evidence="1" type="ORF">LPTSP4_35230</name>
</gene>
<name>A0A2P2E524_9LEPT</name>
<evidence type="ECO:0008006" key="3">
    <source>
        <dbReference type="Google" id="ProtNLM"/>
    </source>
</evidence>
<dbReference type="CDD" id="cd06587">
    <property type="entry name" value="VOC"/>
    <property type="match status" value="1"/>
</dbReference>
<dbReference type="SUPFAM" id="SSF54593">
    <property type="entry name" value="Glyoxalase/Bleomycin resistance protein/Dihydroxybiphenyl dioxygenase"/>
    <property type="match status" value="1"/>
</dbReference>
<evidence type="ECO:0000313" key="1">
    <source>
        <dbReference type="EMBL" id="GBF51985.1"/>
    </source>
</evidence>
<dbReference type="InterPro" id="IPR029068">
    <property type="entry name" value="Glyas_Bleomycin-R_OHBP_Dase"/>
</dbReference>
<dbReference type="RefSeq" id="WP_108978365.1">
    <property type="nucleotide sequence ID" value="NZ_BFBB01000009.1"/>
</dbReference>
<accession>A0A2P2E524</accession>
<dbReference type="EMBL" id="BFBB01000009">
    <property type="protein sequence ID" value="GBF51985.1"/>
    <property type="molecule type" value="Genomic_DNA"/>
</dbReference>